<dbReference type="Gene3D" id="3.30.200.20">
    <property type="entry name" value="Phosphorylase Kinase, domain 1"/>
    <property type="match status" value="1"/>
</dbReference>
<dbReference type="GO" id="GO:0004672">
    <property type="term" value="F:protein kinase activity"/>
    <property type="evidence" value="ECO:0007669"/>
    <property type="project" value="InterPro"/>
</dbReference>
<evidence type="ECO:0000313" key="2">
    <source>
        <dbReference type="EMBL" id="CAE6369074.1"/>
    </source>
</evidence>
<accession>A0A8H3A3B9</accession>
<reference evidence="2" key="1">
    <citation type="submission" date="2021-01" db="EMBL/GenBank/DDBJ databases">
        <authorList>
            <person name="Kaushik A."/>
        </authorList>
    </citation>
    <scope>NUCLEOTIDE SEQUENCE</scope>
    <source>
        <strain evidence="2">AG1-1A</strain>
    </source>
</reference>
<evidence type="ECO:0000259" key="1">
    <source>
        <dbReference type="PROSITE" id="PS50011"/>
    </source>
</evidence>
<proteinExistence type="predicted"/>
<feature type="domain" description="Protein kinase" evidence="1">
    <location>
        <begin position="1"/>
        <end position="375"/>
    </location>
</feature>
<dbReference type="EMBL" id="CAJMWR010000330">
    <property type="protein sequence ID" value="CAE6369074.1"/>
    <property type="molecule type" value="Genomic_DNA"/>
</dbReference>
<dbReference type="PROSITE" id="PS50011">
    <property type="entry name" value="PROTEIN_KINASE_DOM"/>
    <property type="match status" value="1"/>
</dbReference>
<evidence type="ECO:0000313" key="3">
    <source>
        <dbReference type="Proteomes" id="UP000663840"/>
    </source>
</evidence>
<sequence length="375" mass="43617">MSKGESNEYDILSSAERRSGAEERWVSFQPYLLSKGYRLRPRYSPEWVPSWKTSGLRPDYCEDSIDSMPLRVLDAIRIKDQNQVMIKMLIPKQGEGEDELAILKHFASPSLKDDTANHVVPCLDSFPISATEPGHFVIMPLLRQYDDLPFKRLSEVHDFLQQIFEGLLFMHRNSVAHCDISSANIMMDSRILYDEPFHPVEQTLSLDIQRMVYPKYSRLEKRVRYYFIDMGFASWFRDPSAPRLVTRKPARIMSPEQTERSPYDPFLVDIYQLGTVIKQDLIPQISVLDFLIPLAEAMTRSDPSTRPTLTKAQDSMNTAFLGLSGTRYRWPLVPHEAGFRARWIYYVWGVASEIRYWLDRMLRMLVKLNVRGPGH</sequence>
<dbReference type="Proteomes" id="UP000663840">
    <property type="component" value="Unassembled WGS sequence"/>
</dbReference>
<organism evidence="2 3">
    <name type="scientific">Rhizoctonia solani</name>
    <dbReference type="NCBI Taxonomy" id="456999"/>
    <lineage>
        <taxon>Eukaryota</taxon>
        <taxon>Fungi</taxon>
        <taxon>Dikarya</taxon>
        <taxon>Basidiomycota</taxon>
        <taxon>Agaricomycotina</taxon>
        <taxon>Agaricomycetes</taxon>
        <taxon>Cantharellales</taxon>
        <taxon>Ceratobasidiaceae</taxon>
        <taxon>Rhizoctonia</taxon>
    </lineage>
</organism>
<name>A0A8H3A3B9_9AGAM</name>
<protein>
    <recommendedName>
        <fullName evidence="1">Protein kinase domain-containing protein</fullName>
    </recommendedName>
</protein>
<dbReference type="AlphaFoldDB" id="A0A8H3A3B9"/>
<dbReference type="SUPFAM" id="SSF56112">
    <property type="entry name" value="Protein kinase-like (PK-like)"/>
    <property type="match status" value="1"/>
</dbReference>
<dbReference type="GO" id="GO:0005524">
    <property type="term" value="F:ATP binding"/>
    <property type="evidence" value="ECO:0007669"/>
    <property type="project" value="InterPro"/>
</dbReference>
<comment type="caution">
    <text evidence="2">The sequence shown here is derived from an EMBL/GenBank/DDBJ whole genome shotgun (WGS) entry which is preliminary data.</text>
</comment>
<gene>
    <name evidence="2" type="ORF">RDB_LOCUS17704</name>
</gene>
<dbReference type="InterPro" id="IPR000719">
    <property type="entry name" value="Prot_kinase_dom"/>
</dbReference>
<dbReference type="SMART" id="SM00220">
    <property type="entry name" value="S_TKc"/>
    <property type="match status" value="1"/>
</dbReference>
<dbReference type="Gene3D" id="1.10.510.10">
    <property type="entry name" value="Transferase(Phosphotransferase) domain 1"/>
    <property type="match status" value="1"/>
</dbReference>
<dbReference type="InterPro" id="IPR011009">
    <property type="entry name" value="Kinase-like_dom_sf"/>
</dbReference>